<proteinExistence type="predicted"/>
<keyword evidence="2" id="KW-1185">Reference proteome</keyword>
<organism evidence="1 2">
    <name type="scientific">Mucuna pruriens</name>
    <name type="common">Velvet bean</name>
    <name type="synonym">Dolichos pruriens</name>
    <dbReference type="NCBI Taxonomy" id="157652"/>
    <lineage>
        <taxon>Eukaryota</taxon>
        <taxon>Viridiplantae</taxon>
        <taxon>Streptophyta</taxon>
        <taxon>Embryophyta</taxon>
        <taxon>Tracheophyta</taxon>
        <taxon>Spermatophyta</taxon>
        <taxon>Magnoliopsida</taxon>
        <taxon>eudicotyledons</taxon>
        <taxon>Gunneridae</taxon>
        <taxon>Pentapetalae</taxon>
        <taxon>rosids</taxon>
        <taxon>fabids</taxon>
        <taxon>Fabales</taxon>
        <taxon>Fabaceae</taxon>
        <taxon>Papilionoideae</taxon>
        <taxon>50 kb inversion clade</taxon>
        <taxon>NPAAA clade</taxon>
        <taxon>indigoferoid/millettioid clade</taxon>
        <taxon>Phaseoleae</taxon>
        <taxon>Mucuna</taxon>
    </lineage>
</organism>
<dbReference type="EMBL" id="QJKJ01008007">
    <property type="protein sequence ID" value="RDX81116.1"/>
    <property type="molecule type" value="Genomic_DNA"/>
</dbReference>
<name>A0A371FS27_MUCPR</name>
<dbReference type="AlphaFoldDB" id="A0A371FS27"/>
<comment type="caution">
    <text evidence="1">The sequence shown here is derived from an EMBL/GenBank/DDBJ whole genome shotgun (WGS) entry which is preliminary data.</text>
</comment>
<evidence type="ECO:0000313" key="1">
    <source>
        <dbReference type="EMBL" id="RDX81116.1"/>
    </source>
</evidence>
<dbReference type="OrthoDB" id="1434682at2759"/>
<gene>
    <name evidence="1" type="ORF">CR513_38242</name>
</gene>
<protein>
    <submittedName>
        <fullName evidence="1">Uncharacterized protein</fullName>
    </submittedName>
</protein>
<accession>A0A371FS27</accession>
<evidence type="ECO:0000313" key="2">
    <source>
        <dbReference type="Proteomes" id="UP000257109"/>
    </source>
</evidence>
<feature type="non-terminal residue" evidence="1">
    <location>
        <position position="55"/>
    </location>
</feature>
<reference evidence="1" key="1">
    <citation type="submission" date="2018-05" db="EMBL/GenBank/DDBJ databases">
        <title>Draft genome of Mucuna pruriens seed.</title>
        <authorList>
            <person name="Nnadi N.E."/>
            <person name="Vos R."/>
            <person name="Hasami M.H."/>
            <person name="Devisetty U.K."/>
            <person name="Aguiy J.C."/>
        </authorList>
    </citation>
    <scope>NUCLEOTIDE SEQUENCE [LARGE SCALE GENOMIC DNA]</scope>
    <source>
        <strain evidence="1">JCA_2017</strain>
    </source>
</reference>
<dbReference type="Proteomes" id="UP000257109">
    <property type="component" value="Unassembled WGS sequence"/>
</dbReference>
<sequence>MSDEECDFEHQQIESQYALKCGNNKLFLLNSIVSLKFKESTFLSDHLNEFRGILD</sequence>